<organism evidence="5 6">
    <name type="scientific">candidate division WWE3 bacterium</name>
    <dbReference type="NCBI Taxonomy" id="2053526"/>
    <lineage>
        <taxon>Bacteria</taxon>
        <taxon>Katanobacteria</taxon>
    </lineage>
</organism>
<gene>
    <name evidence="5" type="ORF">KC573_04340</name>
</gene>
<feature type="non-terminal residue" evidence="5">
    <location>
        <position position="1"/>
    </location>
</feature>
<evidence type="ECO:0000313" key="6">
    <source>
        <dbReference type="Proteomes" id="UP000699691"/>
    </source>
</evidence>
<dbReference type="Pfam" id="PF00464">
    <property type="entry name" value="SHMT"/>
    <property type="match status" value="1"/>
</dbReference>
<feature type="domain" description="Serine hydroxymethyltransferase-like" evidence="4">
    <location>
        <begin position="1"/>
        <end position="368"/>
    </location>
</feature>
<dbReference type="PANTHER" id="PTHR11680">
    <property type="entry name" value="SERINE HYDROXYMETHYLTRANSFERASE"/>
    <property type="match status" value="1"/>
</dbReference>
<dbReference type="CDD" id="cd00378">
    <property type="entry name" value="SHMT"/>
    <property type="match status" value="1"/>
</dbReference>
<dbReference type="PIRSF" id="PIRSF000412">
    <property type="entry name" value="SHMT"/>
    <property type="match status" value="1"/>
</dbReference>
<dbReference type="GO" id="GO:0005737">
    <property type="term" value="C:cytoplasm"/>
    <property type="evidence" value="ECO:0007669"/>
    <property type="project" value="TreeGrafter"/>
</dbReference>
<dbReference type="Gene3D" id="3.90.1150.10">
    <property type="entry name" value="Aspartate Aminotransferase, domain 1"/>
    <property type="match status" value="1"/>
</dbReference>
<dbReference type="InterPro" id="IPR039429">
    <property type="entry name" value="SHMT-like_dom"/>
</dbReference>
<dbReference type="NCBIfam" id="NF000586">
    <property type="entry name" value="PRK00011.1"/>
    <property type="match status" value="1"/>
</dbReference>
<proteinExistence type="inferred from homology"/>
<name>A0A955LWJ2_UNCKA</name>
<dbReference type="GO" id="GO:0019264">
    <property type="term" value="P:glycine biosynthetic process from serine"/>
    <property type="evidence" value="ECO:0007669"/>
    <property type="project" value="InterPro"/>
</dbReference>
<reference evidence="5" key="2">
    <citation type="journal article" date="2021" name="Microbiome">
        <title>Successional dynamics and alternative stable states in a saline activated sludge microbial community over 9 years.</title>
        <authorList>
            <person name="Wang Y."/>
            <person name="Ye J."/>
            <person name="Ju F."/>
            <person name="Liu L."/>
            <person name="Boyd J.A."/>
            <person name="Deng Y."/>
            <person name="Parks D.H."/>
            <person name="Jiang X."/>
            <person name="Yin X."/>
            <person name="Woodcroft B.J."/>
            <person name="Tyson G.W."/>
            <person name="Hugenholtz P."/>
            <person name="Polz M.F."/>
            <person name="Zhang T."/>
        </authorList>
    </citation>
    <scope>NUCLEOTIDE SEQUENCE</scope>
    <source>
        <strain evidence="5">HKST-UBA02</strain>
    </source>
</reference>
<dbReference type="PANTHER" id="PTHR11680:SF35">
    <property type="entry name" value="SERINE HYDROXYMETHYLTRANSFERASE 1"/>
    <property type="match status" value="1"/>
</dbReference>
<dbReference type="Gene3D" id="3.40.640.10">
    <property type="entry name" value="Type I PLP-dependent aspartate aminotransferase-like (Major domain)"/>
    <property type="match status" value="1"/>
</dbReference>
<evidence type="ECO:0000256" key="3">
    <source>
        <dbReference type="PIRSR" id="PIRSR000412-50"/>
    </source>
</evidence>
<dbReference type="InterPro" id="IPR001085">
    <property type="entry name" value="Ser_HO-MeTrfase"/>
</dbReference>
<dbReference type="GO" id="GO:0004372">
    <property type="term" value="F:glycine hydroxymethyltransferase activity"/>
    <property type="evidence" value="ECO:0007669"/>
    <property type="project" value="InterPro"/>
</dbReference>
<dbReference type="GO" id="GO:0030170">
    <property type="term" value="F:pyridoxal phosphate binding"/>
    <property type="evidence" value="ECO:0007669"/>
    <property type="project" value="InterPro"/>
</dbReference>
<evidence type="ECO:0000256" key="2">
    <source>
        <dbReference type="ARBA" id="ARBA00022898"/>
    </source>
</evidence>
<evidence type="ECO:0000313" key="5">
    <source>
        <dbReference type="EMBL" id="MCA9398033.1"/>
    </source>
</evidence>
<dbReference type="InterPro" id="IPR049943">
    <property type="entry name" value="Ser_HO-MeTrfase-like"/>
</dbReference>
<comment type="cofactor">
    <cofactor evidence="1 3">
        <name>pyridoxal 5'-phosphate</name>
        <dbReference type="ChEBI" id="CHEBI:597326"/>
    </cofactor>
</comment>
<feature type="modified residue" description="N6-(pyridoxal phosphate)lysine" evidence="3">
    <location>
        <position position="204"/>
    </location>
</feature>
<dbReference type="Proteomes" id="UP000699691">
    <property type="component" value="Unassembled WGS sequence"/>
</dbReference>
<dbReference type="SUPFAM" id="SSF53383">
    <property type="entry name" value="PLP-dependent transferases"/>
    <property type="match status" value="1"/>
</dbReference>
<comment type="caution">
    <text evidence="5">The sequence shown here is derived from an EMBL/GenBank/DDBJ whole genome shotgun (WGS) entry which is preliminary data.</text>
</comment>
<protein>
    <submittedName>
        <fullName evidence="5">Serine hydroxymethyltransferase</fullName>
    </submittedName>
</protein>
<evidence type="ECO:0000256" key="1">
    <source>
        <dbReference type="ARBA" id="ARBA00001933"/>
    </source>
</evidence>
<dbReference type="InterPro" id="IPR015421">
    <property type="entry name" value="PyrdxlP-dep_Trfase_major"/>
</dbReference>
<dbReference type="GO" id="GO:0035999">
    <property type="term" value="P:tetrahydrofolate interconversion"/>
    <property type="evidence" value="ECO:0007669"/>
    <property type="project" value="InterPro"/>
</dbReference>
<keyword evidence="2 3" id="KW-0663">Pyridoxal phosphate</keyword>
<reference evidence="5" key="1">
    <citation type="submission" date="2020-04" db="EMBL/GenBank/DDBJ databases">
        <authorList>
            <person name="Zhang T."/>
        </authorList>
    </citation>
    <scope>NUCLEOTIDE SEQUENCE</scope>
    <source>
        <strain evidence="5">HKST-UBA02</strain>
    </source>
</reference>
<dbReference type="HAMAP" id="MF_00051">
    <property type="entry name" value="SHMT"/>
    <property type="match status" value="1"/>
</dbReference>
<dbReference type="EMBL" id="JAGQKY010000252">
    <property type="protein sequence ID" value="MCA9398033.1"/>
    <property type="molecule type" value="Genomic_DNA"/>
</dbReference>
<accession>A0A955LWJ2</accession>
<dbReference type="InterPro" id="IPR015424">
    <property type="entry name" value="PyrdxlP-dep_Trfase"/>
</dbReference>
<dbReference type="AlphaFoldDB" id="A0A955LWJ2"/>
<sequence>NYVSKAVLESVGSVLMNKYSEGQPGKRYYQGNEFIDQVESLAKQRALEAFELDPEEWDVNVQAVTGSIANLAVLSALLDPGEKIMSMFLYDGGHLSHGWQLPDGKKVSFSSRIFDVSYYHVDKESERFDYNQIEQQAREVKPKLIVSGGTAYPPEIDYERMAHIAHEVGAVYLADIAHEAGLVAAGVNSSPFAYADIVTMTTRKTLRGPVGALIFSRREDMENKHSKKGYNEIINRAVFPGLQGGPMNHSIAGIATALAEANTDEFRSYAQQVVMNAKFLASELDGFGFHVVSGGTEKHLVLLDLQNKNTRGRNLAMALEEANIITNANTHPNEQGSPFYPSGLRLGTPAVTSRGMKEPEMEKIAYWIQQVMELISGTSLKLGEFSQELESIKPELHTIAQEVESLTAQYPVPGID</sequence>
<dbReference type="InterPro" id="IPR015422">
    <property type="entry name" value="PyrdxlP-dep_Trfase_small"/>
</dbReference>
<evidence type="ECO:0000259" key="4">
    <source>
        <dbReference type="Pfam" id="PF00464"/>
    </source>
</evidence>